<sequence>MTTKEAQRSSVGPHFHVREGIGRLNATELPTHRLSEFVGQLLDEFGASEFRGAERIVDALERQGKTISGYPRIRPADCDRFLGAMRLVFDSYHRSFVTADPWIVRRFEEVLENFQKTDVRSYPRELMRARTLQAEALLLLNNPRQALELVSPYADRIYKIEGDRDDILRIMRLDCEARAALGRIKGLGEIAIARARAVTRLWPFGVRSIAASLCDFISFYRAPVGDGALAWILAASARLAVRSRVPGGPLLRRAGRIPALATSQAIASVCLFLLLWGDLRWTQRPHGVDRKAAKKDIVVTRAMGGIGDLLMMTAGLRALSRKRSTRIKLVIERKFFDLFRNNPYVELVDIDGPPLDVAECKVWRNLTLCPAAKYESKRTPFVKKGRVQLFAGGMGVGKSLLNAHGWHVEYDLDEAQKTFREDFLRAAGLGSRPIVGVQPYARDSYKDHQEIAHFIAALSKRYDLIIFHHLETRFGEGPGIVSTAGLSLANSLSLVSAIEAMVCVDSAFLHAASAFDVPVVALFGPTDGKLFTRHHRKATVITANDRFACAPCWRNEDLRCSLTGKFGPSPCIAAIDVQPVLDAVEKALRQDR</sequence>
<dbReference type="InterPro" id="IPR002201">
    <property type="entry name" value="Glyco_trans_9"/>
</dbReference>
<feature type="transmembrane region" description="Helical" evidence="3">
    <location>
        <begin position="297"/>
        <end position="319"/>
    </location>
</feature>
<keyword evidence="5" id="KW-1185">Reference proteome</keyword>
<dbReference type="Pfam" id="PF01075">
    <property type="entry name" value="Glyco_transf_9"/>
    <property type="match status" value="1"/>
</dbReference>
<organism evidence="4 5">
    <name type="scientific">Roseiarcus fermentans</name>
    <dbReference type="NCBI Taxonomy" id="1473586"/>
    <lineage>
        <taxon>Bacteria</taxon>
        <taxon>Pseudomonadati</taxon>
        <taxon>Pseudomonadota</taxon>
        <taxon>Alphaproteobacteria</taxon>
        <taxon>Hyphomicrobiales</taxon>
        <taxon>Roseiarcaceae</taxon>
        <taxon>Roseiarcus</taxon>
    </lineage>
</organism>
<protein>
    <submittedName>
        <fullName evidence="4">ADP-heptose:LPS heptosyltransferase</fullName>
    </submittedName>
</protein>
<keyword evidence="3" id="KW-1133">Transmembrane helix</keyword>
<evidence type="ECO:0000256" key="3">
    <source>
        <dbReference type="SAM" id="Phobius"/>
    </source>
</evidence>
<dbReference type="SUPFAM" id="SSF53756">
    <property type="entry name" value="UDP-Glycosyltransferase/glycogen phosphorylase"/>
    <property type="match status" value="1"/>
</dbReference>
<name>A0A366F3Y5_9HYPH</name>
<evidence type="ECO:0000256" key="1">
    <source>
        <dbReference type="ARBA" id="ARBA00022676"/>
    </source>
</evidence>
<dbReference type="AlphaFoldDB" id="A0A366F3Y5"/>
<reference evidence="4 5" key="1">
    <citation type="submission" date="2018-06" db="EMBL/GenBank/DDBJ databases">
        <title>Genomic Encyclopedia of Type Strains, Phase IV (KMG-IV): sequencing the most valuable type-strain genomes for metagenomic binning, comparative biology and taxonomic classification.</title>
        <authorList>
            <person name="Goeker M."/>
        </authorList>
    </citation>
    <scope>NUCLEOTIDE SEQUENCE [LARGE SCALE GENOMIC DNA]</scope>
    <source>
        <strain evidence="4 5">DSM 24875</strain>
    </source>
</reference>
<dbReference type="EMBL" id="QNRK01000024">
    <property type="protein sequence ID" value="RBP08690.1"/>
    <property type="molecule type" value="Genomic_DNA"/>
</dbReference>
<dbReference type="InterPro" id="IPR051199">
    <property type="entry name" value="LPS_LOS_Heptosyltrfase"/>
</dbReference>
<comment type="caution">
    <text evidence="4">The sequence shown here is derived from an EMBL/GenBank/DDBJ whole genome shotgun (WGS) entry which is preliminary data.</text>
</comment>
<evidence type="ECO:0000313" key="5">
    <source>
        <dbReference type="Proteomes" id="UP000253529"/>
    </source>
</evidence>
<feature type="transmembrane region" description="Helical" evidence="3">
    <location>
        <begin position="257"/>
        <end position="277"/>
    </location>
</feature>
<proteinExistence type="predicted"/>
<dbReference type="Gene3D" id="3.40.50.2000">
    <property type="entry name" value="Glycogen Phosphorylase B"/>
    <property type="match status" value="2"/>
</dbReference>
<keyword evidence="3" id="KW-0812">Transmembrane</keyword>
<gene>
    <name evidence="4" type="ORF">DFR50_12477</name>
</gene>
<dbReference type="OrthoDB" id="9797795at2"/>
<keyword evidence="2 4" id="KW-0808">Transferase</keyword>
<dbReference type="GO" id="GO:0009244">
    <property type="term" value="P:lipopolysaccharide core region biosynthetic process"/>
    <property type="evidence" value="ECO:0007669"/>
    <property type="project" value="TreeGrafter"/>
</dbReference>
<evidence type="ECO:0000256" key="2">
    <source>
        <dbReference type="ARBA" id="ARBA00022679"/>
    </source>
</evidence>
<accession>A0A366F3Y5</accession>
<keyword evidence="3" id="KW-0472">Membrane</keyword>
<dbReference type="RefSeq" id="WP_113891068.1">
    <property type="nucleotide sequence ID" value="NZ_QNRK01000024.1"/>
</dbReference>
<dbReference type="Proteomes" id="UP000253529">
    <property type="component" value="Unassembled WGS sequence"/>
</dbReference>
<dbReference type="GO" id="GO:0005829">
    <property type="term" value="C:cytosol"/>
    <property type="evidence" value="ECO:0007669"/>
    <property type="project" value="TreeGrafter"/>
</dbReference>
<dbReference type="GO" id="GO:0008713">
    <property type="term" value="F:ADP-heptose-lipopolysaccharide heptosyltransferase activity"/>
    <property type="evidence" value="ECO:0007669"/>
    <property type="project" value="TreeGrafter"/>
</dbReference>
<evidence type="ECO:0000313" key="4">
    <source>
        <dbReference type="EMBL" id="RBP08690.1"/>
    </source>
</evidence>
<keyword evidence="1" id="KW-0328">Glycosyltransferase</keyword>
<dbReference type="PANTHER" id="PTHR30160">
    <property type="entry name" value="TETRAACYLDISACCHARIDE 4'-KINASE-RELATED"/>
    <property type="match status" value="1"/>
</dbReference>